<keyword evidence="3 6" id="KW-0812">Transmembrane</keyword>
<accession>A0ABX0EZX3</accession>
<feature type="transmembrane region" description="Helical" evidence="6">
    <location>
        <begin position="220"/>
        <end position="241"/>
    </location>
</feature>
<sequence>MNPEKEPGLKRTLSPLMLWGLGVGYVISGMYFGWNLGLEKGGTLGLGLATLLIILLYTTFTFSYTELACAIPKAGGGFDYAGRALGPTWGFVAGMAQTIEFIFAPPAIAFAIGAYFNLFFPQIPIISIAIASYFLFTALNAYGVKAAAIFELTITILAVGELLLFAGITLPAFELKHLQSNPLPHGWSGFFAAIPFAIWFFLGIEGVANVAEEAINPQKTILIGFGSAILTLVLLCMLTFFSSIGVNGWESIVYQADGSLSDSPLPLALKHVVGDSNLLYHLLISVGLFGLIASFNGIILAAGRSTYELGKVKAAPPFLGRVHSKFQTPANALVVNMSLGILALLTGKTAEIITISVFGALTLYLISMVSILALRRNEPELERPFKTPFFPYFPWIALIIAGISMISMMYYNPIQAGIYFLILLGTSIIYRFFGPKLTHKP</sequence>
<feature type="transmembrane region" description="Helical" evidence="6">
    <location>
        <begin position="185"/>
        <end position="208"/>
    </location>
</feature>
<comment type="subcellular location">
    <subcellularLocation>
        <location evidence="1">Cell membrane</location>
        <topology evidence="1">Multi-pass membrane protein</topology>
    </subcellularLocation>
</comment>
<gene>
    <name evidence="7" type="primary">eat</name>
    <name evidence="7" type="ORF">EWU23_11250</name>
</gene>
<dbReference type="RefSeq" id="WP_166232259.1">
    <property type="nucleotide sequence ID" value="NZ_CBCSIJ010000009.1"/>
</dbReference>
<organism evidence="7 8">
    <name type="scientific">Aquirufa beregesia</name>
    <dbReference type="NCBI Taxonomy" id="2516556"/>
    <lineage>
        <taxon>Bacteria</taxon>
        <taxon>Pseudomonadati</taxon>
        <taxon>Bacteroidota</taxon>
        <taxon>Cytophagia</taxon>
        <taxon>Cytophagales</taxon>
        <taxon>Flectobacillaceae</taxon>
        <taxon>Aquirufa</taxon>
    </lineage>
</organism>
<keyword evidence="2" id="KW-1003">Cell membrane</keyword>
<dbReference type="Proteomes" id="UP001318301">
    <property type="component" value="Unassembled WGS sequence"/>
</dbReference>
<feature type="transmembrane region" description="Helical" evidence="6">
    <location>
        <begin position="122"/>
        <end position="142"/>
    </location>
</feature>
<evidence type="ECO:0000313" key="7">
    <source>
        <dbReference type="EMBL" id="NGZ45052.1"/>
    </source>
</evidence>
<evidence type="ECO:0000256" key="2">
    <source>
        <dbReference type="ARBA" id="ARBA00022475"/>
    </source>
</evidence>
<keyword evidence="5 6" id="KW-0472">Membrane</keyword>
<evidence type="ECO:0000313" key="8">
    <source>
        <dbReference type="Proteomes" id="UP001318301"/>
    </source>
</evidence>
<keyword evidence="8" id="KW-1185">Reference proteome</keyword>
<evidence type="ECO:0000256" key="4">
    <source>
        <dbReference type="ARBA" id="ARBA00022989"/>
    </source>
</evidence>
<feature type="transmembrane region" description="Helical" evidence="6">
    <location>
        <begin position="46"/>
        <end position="67"/>
    </location>
</feature>
<reference evidence="7 8" key="1">
    <citation type="submission" date="2019-02" db="EMBL/GenBank/DDBJ databases">
        <title>Genome of a new Bacteroidetes strain.</title>
        <authorList>
            <person name="Pitt A."/>
        </authorList>
    </citation>
    <scope>NUCLEOTIDE SEQUENCE [LARGE SCALE GENOMIC DNA]</scope>
    <source>
        <strain evidence="7 8">50C-KIRBA</strain>
    </source>
</reference>
<dbReference type="InterPro" id="IPR050367">
    <property type="entry name" value="APC_superfamily"/>
</dbReference>
<evidence type="ECO:0000256" key="5">
    <source>
        <dbReference type="ARBA" id="ARBA00023136"/>
    </source>
</evidence>
<feature type="transmembrane region" description="Helical" evidence="6">
    <location>
        <begin position="149"/>
        <end position="173"/>
    </location>
</feature>
<evidence type="ECO:0000256" key="6">
    <source>
        <dbReference type="SAM" id="Phobius"/>
    </source>
</evidence>
<feature type="transmembrane region" description="Helical" evidence="6">
    <location>
        <begin position="12"/>
        <end position="34"/>
    </location>
</feature>
<dbReference type="Pfam" id="PF13520">
    <property type="entry name" value="AA_permease_2"/>
    <property type="match status" value="1"/>
</dbReference>
<dbReference type="PIRSF" id="PIRSF006060">
    <property type="entry name" value="AA_transporter"/>
    <property type="match status" value="1"/>
</dbReference>
<feature type="transmembrane region" description="Helical" evidence="6">
    <location>
        <begin position="416"/>
        <end position="433"/>
    </location>
</feature>
<feature type="transmembrane region" description="Helical" evidence="6">
    <location>
        <begin position="352"/>
        <end position="372"/>
    </location>
</feature>
<feature type="transmembrane region" description="Helical" evidence="6">
    <location>
        <begin position="88"/>
        <end position="116"/>
    </location>
</feature>
<dbReference type="PANTHER" id="PTHR42770">
    <property type="entry name" value="AMINO ACID TRANSPORTER-RELATED"/>
    <property type="match status" value="1"/>
</dbReference>
<name>A0ABX0EZX3_9BACT</name>
<evidence type="ECO:0000256" key="1">
    <source>
        <dbReference type="ARBA" id="ARBA00004651"/>
    </source>
</evidence>
<dbReference type="PANTHER" id="PTHR42770:SF11">
    <property type="entry name" value="INNER MEMBRANE TRANSPORT PROTEIN YBAT"/>
    <property type="match status" value="1"/>
</dbReference>
<protein>
    <submittedName>
        <fullName evidence="7">Ethanolamine permease</fullName>
    </submittedName>
</protein>
<dbReference type="Gene3D" id="1.20.1740.10">
    <property type="entry name" value="Amino acid/polyamine transporter I"/>
    <property type="match status" value="1"/>
</dbReference>
<keyword evidence="4 6" id="KW-1133">Transmembrane helix</keyword>
<dbReference type="NCBIfam" id="TIGR00908">
    <property type="entry name" value="2A0305"/>
    <property type="match status" value="1"/>
</dbReference>
<comment type="caution">
    <text evidence="7">The sequence shown here is derived from an EMBL/GenBank/DDBJ whole genome shotgun (WGS) entry which is preliminary data.</text>
</comment>
<proteinExistence type="predicted"/>
<dbReference type="InterPro" id="IPR004757">
    <property type="entry name" value="EtNH_permease"/>
</dbReference>
<evidence type="ECO:0000256" key="3">
    <source>
        <dbReference type="ARBA" id="ARBA00022692"/>
    </source>
</evidence>
<dbReference type="InterPro" id="IPR002293">
    <property type="entry name" value="AA/rel_permease1"/>
</dbReference>
<dbReference type="EMBL" id="SEWW01000008">
    <property type="protein sequence ID" value="NGZ45052.1"/>
    <property type="molecule type" value="Genomic_DNA"/>
</dbReference>
<feature type="transmembrane region" description="Helical" evidence="6">
    <location>
        <begin position="392"/>
        <end position="410"/>
    </location>
</feature>
<feature type="transmembrane region" description="Helical" evidence="6">
    <location>
        <begin position="278"/>
        <end position="303"/>
    </location>
</feature>